<gene>
    <name evidence="3" type="ORF">RchiOBHm_Chr3g0450851</name>
</gene>
<evidence type="ECO:0000259" key="2">
    <source>
        <dbReference type="PROSITE" id="PS50158"/>
    </source>
</evidence>
<dbReference type="GO" id="GO:0008270">
    <property type="term" value="F:zinc ion binding"/>
    <property type="evidence" value="ECO:0007669"/>
    <property type="project" value="UniProtKB-KW"/>
</dbReference>
<dbReference type="Gene3D" id="4.10.60.10">
    <property type="entry name" value="Zinc finger, CCHC-type"/>
    <property type="match status" value="1"/>
</dbReference>
<organism evidence="3 4">
    <name type="scientific">Rosa chinensis</name>
    <name type="common">China rose</name>
    <dbReference type="NCBI Taxonomy" id="74649"/>
    <lineage>
        <taxon>Eukaryota</taxon>
        <taxon>Viridiplantae</taxon>
        <taxon>Streptophyta</taxon>
        <taxon>Embryophyta</taxon>
        <taxon>Tracheophyta</taxon>
        <taxon>Spermatophyta</taxon>
        <taxon>Magnoliopsida</taxon>
        <taxon>eudicotyledons</taxon>
        <taxon>Gunneridae</taxon>
        <taxon>Pentapetalae</taxon>
        <taxon>rosids</taxon>
        <taxon>fabids</taxon>
        <taxon>Rosales</taxon>
        <taxon>Rosaceae</taxon>
        <taxon>Rosoideae</taxon>
        <taxon>Rosoideae incertae sedis</taxon>
        <taxon>Rosa</taxon>
    </lineage>
</organism>
<dbReference type="AlphaFoldDB" id="A0A2P6R5V4"/>
<dbReference type="Gramene" id="PRQ41816">
    <property type="protein sequence ID" value="PRQ41816"/>
    <property type="gene ID" value="RchiOBHm_Chr3g0450851"/>
</dbReference>
<keyword evidence="1" id="KW-0862">Zinc</keyword>
<dbReference type="GO" id="GO:0003676">
    <property type="term" value="F:nucleic acid binding"/>
    <property type="evidence" value="ECO:0007669"/>
    <property type="project" value="InterPro"/>
</dbReference>
<sequence>MAGLFAGRGNSRPPGNFGNRNFNYAGRGIASPVIVGFNSNNAIGAQNNFTGFRNNIANPGAGPLTCQLCGKVGHGAKTCRTLSNYQQGNNNYSTTGCQYCGRQGHTAERCYFIIGFPGQQQQQSSEPVNGTAMLAASNLAPQFWLADTGATNHMTSNAQLIDNAVSYPATDTVQVGNGNHLKITHSGSTTLGPLLLDNVLLIPELAAHLLSIYQLCKQNNCSVWFDEFMCVIQDKVQGRILYQGMCKQGLYPIPFQLPLMTRTNLIK</sequence>
<evidence type="ECO:0000313" key="4">
    <source>
        <dbReference type="Proteomes" id="UP000238479"/>
    </source>
</evidence>
<keyword evidence="1" id="KW-0479">Metal-binding</keyword>
<dbReference type="Pfam" id="PF22936">
    <property type="entry name" value="Pol_BBD"/>
    <property type="match status" value="1"/>
</dbReference>
<dbReference type="STRING" id="74649.A0A2P6R5V4"/>
<reference evidence="3 4" key="1">
    <citation type="journal article" date="2018" name="Nat. Genet.">
        <title>The Rosa genome provides new insights in the design of modern roses.</title>
        <authorList>
            <person name="Bendahmane M."/>
        </authorList>
    </citation>
    <scope>NUCLEOTIDE SEQUENCE [LARGE SCALE GENOMIC DNA]</scope>
    <source>
        <strain evidence="4">cv. Old Blush</strain>
    </source>
</reference>
<dbReference type="InterPro" id="IPR036875">
    <property type="entry name" value="Znf_CCHC_sf"/>
</dbReference>
<name>A0A2P6R5V4_ROSCH</name>
<evidence type="ECO:0000313" key="3">
    <source>
        <dbReference type="EMBL" id="PRQ41816.1"/>
    </source>
</evidence>
<accession>A0A2P6R5V4</accession>
<dbReference type="Proteomes" id="UP000238479">
    <property type="component" value="Chromosome 3"/>
</dbReference>
<dbReference type="SUPFAM" id="SSF57756">
    <property type="entry name" value="Retrovirus zinc finger-like domains"/>
    <property type="match status" value="1"/>
</dbReference>
<keyword evidence="4" id="KW-1185">Reference proteome</keyword>
<keyword evidence="1" id="KW-0863">Zinc-finger</keyword>
<dbReference type="PROSITE" id="PS50158">
    <property type="entry name" value="ZF_CCHC"/>
    <property type="match status" value="1"/>
</dbReference>
<dbReference type="InterPro" id="IPR054722">
    <property type="entry name" value="PolX-like_BBD"/>
</dbReference>
<dbReference type="SMART" id="SM00343">
    <property type="entry name" value="ZnF_C2HC"/>
    <property type="match status" value="2"/>
</dbReference>
<proteinExistence type="predicted"/>
<dbReference type="EMBL" id="PDCK01000041">
    <property type="protein sequence ID" value="PRQ41816.1"/>
    <property type="molecule type" value="Genomic_DNA"/>
</dbReference>
<dbReference type="InterPro" id="IPR001878">
    <property type="entry name" value="Znf_CCHC"/>
</dbReference>
<feature type="domain" description="CCHC-type" evidence="2">
    <location>
        <begin position="97"/>
        <end position="110"/>
    </location>
</feature>
<evidence type="ECO:0000256" key="1">
    <source>
        <dbReference type="PROSITE-ProRule" id="PRU00047"/>
    </source>
</evidence>
<comment type="caution">
    <text evidence="3">The sequence shown here is derived from an EMBL/GenBank/DDBJ whole genome shotgun (WGS) entry which is preliminary data.</text>
</comment>
<protein>
    <submittedName>
        <fullName evidence="3">Putative transcription factor interactor and regulator CCHC(Zn) family</fullName>
    </submittedName>
</protein>